<evidence type="ECO:0008006" key="3">
    <source>
        <dbReference type="Google" id="ProtNLM"/>
    </source>
</evidence>
<reference evidence="1 2" key="1">
    <citation type="submission" date="2016-01" db="EMBL/GenBank/DDBJ databases">
        <authorList>
            <person name="Peeters C."/>
        </authorList>
    </citation>
    <scope>NUCLEOTIDE SEQUENCE [LARGE SCALE GENOMIC DNA]</scope>
    <source>
        <strain evidence="1">LMG 29315</strain>
    </source>
</reference>
<dbReference type="InterPro" id="IPR029063">
    <property type="entry name" value="SAM-dependent_MTases_sf"/>
</dbReference>
<dbReference type="RefSeq" id="WP_087128467.1">
    <property type="nucleotide sequence ID" value="NZ_FCNV02000009.1"/>
</dbReference>
<evidence type="ECO:0000313" key="2">
    <source>
        <dbReference type="Proteomes" id="UP000198263"/>
    </source>
</evidence>
<dbReference type="CDD" id="cd02440">
    <property type="entry name" value="AdoMet_MTases"/>
    <property type="match status" value="1"/>
</dbReference>
<dbReference type="OrthoDB" id="9780095at2"/>
<keyword evidence="2" id="KW-1185">Reference proteome</keyword>
<accession>A0A658R0T8</accession>
<organism evidence="1 2">
    <name type="scientific">Caballeronia concitans</name>
    <dbReference type="NCBI Taxonomy" id="1777133"/>
    <lineage>
        <taxon>Bacteria</taxon>
        <taxon>Pseudomonadati</taxon>
        <taxon>Pseudomonadota</taxon>
        <taxon>Betaproteobacteria</taxon>
        <taxon>Burkholderiales</taxon>
        <taxon>Burkholderiaceae</taxon>
        <taxon>Caballeronia</taxon>
    </lineage>
</organism>
<name>A0A658R0T8_9BURK</name>
<dbReference type="EMBL" id="FCNV02000009">
    <property type="protein sequence ID" value="SAL38229.1"/>
    <property type="molecule type" value="Genomic_DNA"/>
</dbReference>
<proteinExistence type="predicted"/>
<sequence>MTTMTPVGNFRKRLKRRVKWPLIAIVAALPDSVQTLLYLPRVRKFAQHVPVLKVVYTGCYRTHPLDKALGTETGGIEPPEAIYGDDKNAGSFPYMGSQPSTVRLALRQLGDLRDHAFVDIGCGKGRPMIVATEFPFREIIGYDLASRLVDIANRNARIVARRFPERVPMRAYAADALQADFPPGKLVVYLFNPFGIQTMTRLLDSLTAAYERGAIEALSIVYLNPLCKELFDASPILDCRFSASVPYAADEIGYDEGVTQTVHIWTSRPRA</sequence>
<dbReference type="SUPFAM" id="SSF53335">
    <property type="entry name" value="S-adenosyl-L-methionine-dependent methyltransferases"/>
    <property type="match status" value="1"/>
</dbReference>
<evidence type="ECO:0000313" key="1">
    <source>
        <dbReference type="EMBL" id="SAL38229.1"/>
    </source>
</evidence>
<protein>
    <recommendedName>
        <fullName evidence="3">Methyltransferase domain protein</fullName>
    </recommendedName>
</protein>
<dbReference type="Proteomes" id="UP000198263">
    <property type="component" value="Unassembled WGS sequence"/>
</dbReference>
<dbReference type="AlphaFoldDB" id="A0A658R0T8"/>
<comment type="caution">
    <text evidence="1">The sequence shown here is derived from an EMBL/GenBank/DDBJ whole genome shotgun (WGS) entry which is preliminary data.</text>
</comment>
<dbReference type="Gene3D" id="3.40.50.150">
    <property type="entry name" value="Vaccinia Virus protein VP39"/>
    <property type="match status" value="1"/>
</dbReference>
<gene>
    <name evidence="1" type="ORF">AWB72_03881</name>
</gene>